<feature type="transmembrane region" description="Helical" evidence="1">
    <location>
        <begin position="20"/>
        <end position="41"/>
    </location>
</feature>
<dbReference type="KEGG" id="ttu:TERTU_3864"/>
<evidence type="ECO:0000256" key="1">
    <source>
        <dbReference type="SAM" id="Phobius"/>
    </source>
</evidence>
<dbReference type="STRING" id="377629.TERTU_3864"/>
<feature type="transmembrane region" description="Helical" evidence="1">
    <location>
        <begin position="325"/>
        <end position="350"/>
    </location>
</feature>
<feature type="transmembrane region" description="Helical" evidence="1">
    <location>
        <begin position="190"/>
        <end position="210"/>
    </location>
</feature>
<sequence length="370" mass="42368">MQQAKRKKKRPSGLWQWHLWFGLVATVPLLLAAVSGVLLLYQKELVWLVVTLGAHIESDRDSHADAQTLQTLVQEYASGAMINIKAPSRVEPYWTIREDHSLTLLNTESLEPYTRHNWLLDAFAVVRELHVHLLTSVVGEWLLLISGLAALFLCVSGIILWWPGRKAFRWQWITPNPVRRSHYLHYHRHLGALISPVLLVVLLTGAVMLWQKRVQPLLPPQPVSTFSTAPKDVLPLTIAEAMSLVQQIYPNARPTYIRAWADGDGRQLRVRFRLADEWHLNGRTTVWVNLDSGIVSGTARSDKVGEARKLVNQLYPLHSGYGMDFIYRTLVLLSGVGFCWVLWTGFMHYIKRQLSRKRRHSNTPSKPHPF</sequence>
<feature type="transmembrane region" description="Helical" evidence="1">
    <location>
        <begin position="141"/>
        <end position="162"/>
    </location>
</feature>
<name>C5BT13_TERTT</name>
<keyword evidence="1" id="KW-0812">Transmembrane</keyword>
<protein>
    <submittedName>
        <fullName evidence="2">PepSY-associated TM helix family protein</fullName>
    </submittedName>
</protein>
<dbReference type="Pfam" id="PF03929">
    <property type="entry name" value="PepSY_TM"/>
    <property type="match status" value="1"/>
</dbReference>
<reference evidence="2 3" key="1">
    <citation type="journal article" date="2009" name="PLoS ONE">
        <title>The complete genome of Teredinibacter turnerae T7901: an intracellular endosymbiont of marine wood-boring bivalves (shipworms).</title>
        <authorList>
            <person name="Yang J.C."/>
            <person name="Madupu R."/>
            <person name="Durkin A.S."/>
            <person name="Ekborg N.A."/>
            <person name="Pedamallu C.S."/>
            <person name="Hostetler J.B."/>
            <person name="Radune D."/>
            <person name="Toms B.S."/>
            <person name="Henrissat B."/>
            <person name="Coutinho P.M."/>
            <person name="Schwarz S."/>
            <person name="Field L."/>
            <person name="Trindade-Silva A.E."/>
            <person name="Soares C.A.G."/>
            <person name="Elshahawi S."/>
            <person name="Hanora A."/>
            <person name="Schmidt E.W."/>
            <person name="Haygood M.G."/>
            <person name="Posfai J."/>
            <person name="Benner J."/>
            <person name="Madinger C."/>
            <person name="Nove J."/>
            <person name="Anton B."/>
            <person name="Chaudhary K."/>
            <person name="Foster J."/>
            <person name="Holman A."/>
            <person name="Kumar S."/>
            <person name="Lessard P.A."/>
            <person name="Luyten Y.A."/>
            <person name="Slatko B."/>
            <person name="Wood N."/>
            <person name="Wu B."/>
            <person name="Teplitski M."/>
            <person name="Mougous J.D."/>
            <person name="Ward N."/>
            <person name="Eisen J.A."/>
            <person name="Badger J.H."/>
            <person name="Distel D.L."/>
        </authorList>
    </citation>
    <scope>NUCLEOTIDE SEQUENCE [LARGE SCALE GENOMIC DNA]</scope>
    <source>
        <strain evidence="3">ATCC 39867 / T7901</strain>
    </source>
</reference>
<keyword evidence="1" id="KW-1133">Transmembrane helix</keyword>
<dbReference type="Proteomes" id="UP000009080">
    <property type="component" value="Chromosome"/>
</dbReference>
<dbReference type="eggNOG" id="COG3182">
    <property type="taxonomic scope" value="Bacteria"/>
</dbReference>
<keyword evidence="1" id="KW-0472">Membrane</keyword>
<dbReference type="InterPro" id="IPR005625">
    <property type="entry name" value="PepSY-ass_TM"/>
</dbReference>
<organism evidence="2 3">
    <name type="scientific">Teredinibacter turnerae (strain ATCC 39867 / T7901)</name>
    <dbReference type="NCBI Taxonomy" id="377629"/>
    <lineage>
        <taxon>Bacteria</taxon>
        <taxon>Pseudomonadati</taxon>
        <taxon>Pseudomonadota</taxon>
        <taxon>Gammaproteobacteria</taxon>
        <taxon>Cellvibrionales</taxon>
        <taxon>Cellvibrionaceae</taxon>
        <taxon>Teredinibacter</taxon>
    </lineage>
</organism>
<dbReference type="OrthoDB" id="9776609at2"/>
<dbReference type="RefSeq" id="WP_015819389.1">
    <property type="nucleotide sequence ID" value="NC_012997.1"/>
</dbReference>
<dbReference type="HOGENOM" id="CLU_031962_4_2_6"/>
<keyword evidence="3" id="KW-1185">Reference proteome</keyword>
<gene>
    <name evidence="2" type="ordered locus">TERTU_3864</name>
</gene>
<dbReference type="PANTHER" id="PTHR34219:SF3">
    <property type="entry name" value="BLL7967 PROTEIN"/>
    <property type="match status" value="1"/>
</dbReference>
<dbReference type="AlphaFoldDB" id="C5BT13"/>
<evidence type="ECO:0000313" key="2">
    <source>
        <dbReference type="EMBL" id="ACR13276.1"/>
    </source>
</evidence>
<evidence type="ECO:0000313" key="3">
    <source>
        <dbReference type="Proteomes" id="UP000009080"/>
    </source>
</evidence>
<dbReference type="PANTHER" id="PTHR34219">
    <property type="entry name" value="IRON-REGULATED INNER MEMBRANE PROTEIN-RELATED"/>
    <property type="match status" value="1"/>
</dbReference>
<accession>C5BT13</accession>
<proteinExistence type="predicted"/>
<dbReference type="EMBL" id="CP001614">
    <property type="protein sequence ID" value="ACR13276.1"/>
    <property type="molecule type" value="Genomic_DNA"/>
</dbReference>